<keyword evidence="3" id="KW-1185">Reference proteome</keyword>
<evidence type="ECO:0000313" key="3">
    <source>
        <dbReference type="Proteomes" id="UP000288102"/>
    </source>
</evidence>
<evidence type="ECO:0000313" key="2">
    <source>
        <dbReference type="EMBL" id="RUT72131.1"/>
    </source>
</evidence>
<accession>A0A434ACM9</accession>
<dbReference type="Proteomes" id="UP000288102">
    <property type="component" value="Unassembled WGS sequence"/>
</dbReference>
<feature type="compositionally biased region" description="Polar residues" evidence="1">
    <location>
        <begin position="77"/>
        <end position="89"/>
    </location>
</feature>
<dbReference type="OrthoDB" id="1377265at2"/>
<protein>
    <submittedName>
        <fullName evidence="2">Uncharacterized protein</fullName>
    </submittedName>
</protein>
<gene>
    <name evidence="2" type="ORF">D0817_00470</name>
</gene>
<feature type="compositionally biased region" description="Basic and acidic residues" evidence="1">
    <location>
        <begin position="163"/>
        <end position="176"/>
    </location>
</feature>
<sequence>MINSDIPENYGQDDKNFQNANKGNHGKQKDSSATSHPITDNAEPDYGGDLSTEEISSESGHKNVAGNVQQDRKTSDSEPQSSDENSNPYDSENLDNESDSESKDITEKDIEEDLLHNDPSEGFETEIDTTESDEATSDTFKTLEPNQDNPVNKEFEIGTLSNEELKNDELTRDETSRGAVHNTKPSQRKF</sequence>
<organism evidence="2 3">
    <name type="scientific">Flavobacterium cupreum</name>
    <dbReference type="NCBI Taxonomy" id="2133766"/>
    <lineage>
        <taxon>Bacteria</taxon>
        <taxon>Pseudomonadati</taxon>
        <taxon>Bacteroidota</taxon>
        <taxon>Flavobacteriia</taxon>
        <taxon>Flavobacteriales</taxon>
        <taxon>Flavobacteriaceae</taxon>
        <taxon>Flavobacterium</taxon>
    </lineage>
</organism>
<feature type="compositionally biased region" description="Basic and acidic residues" evidence="1">
    <location>
        <begin position="100"/>
        <end position="119"/>
    </location>
</feature>
<feature type="region of interest" description="Disordered" evidence="1">
    <location>
        <begin position="1"/>
        <end position="190"/>
    </location>
</feature>
<dbReference type="RefSeq" id="WP_127336427.1">
    <property type="nucleotide sequence ID" value="NZ_QWDM01000001.1"/>
</dbReference>
<comment type="caution">
    <text evidence="2">The sequence shown here is derived from an EMBL/GenBank/DDBJ whole genome shotgun (WGS) entry which is preliminary data.</text>
</comment>
<proteinExistence type="predicted"/>
<dbReference type="EMBL" id="QWDM01000001">
    <property type="protein sequence ID" value="RUT72131.1"/>
    <property type="molecule type" value="Genomic_DNA"/>
</dbReference>
<reference evidence="3" key="1">
    <citation type="journal article" date="2019" name="Syst. Appl. Microbiol.">
        <title>Flavobacterium circumlabens sp. nov. and Flavobacterium cupreum sp. nov., two psychrotrophic species isolated from Antarctic environmental samples.</title>
        <authorList>
            <person name="Kralova S."/>
            <person name="Busse H.-J."/>
            <person name="Svec P."/>
            <person name="Maslanova I."/>
            <person name="Stankova E."/>
            <person name="Bartak M."/>
            <person name="Sedlacek I."/>
        </authorList>
    </citation>
    <scope>NUCLEOTIDE SEQUENCE [LARGE SCALE GENOMIC DNA]</scope>
    <source>
        <strain evidence="3">CCM 8825</strain>
    </source>
</reference>
<name>A0A434ACM9_9FLAO</name>
<evidence type="ECO:0000256" key="1">
    <source>
        <dbReference type="SAM" id="MobiDB-lite"/>
    </source>
</evidence>
<feature type="compositionally biased region" description="Acidic residues" evidence="1">
    <location>
        <begin position="121"/>
        <end position="136"/>
    </location>
</feature>
<dbReference type="AlphaFoldDB" id="A0A434ACM9"/>